<evidence type="ECO:0000256" key="1">
    <source>
        <dbReference type="SAM" id="MobiDB-lite"/>
    </source>
</evidence>
<dbReference type="AlphaFoldDB" id="A0A3B1DXG0"/>
<dbReference type="InterPro" id="IPR027304">
    <property type="entry name" value="Trigger_fact/SurA_dom_sf"/>
</dbReference>
<feature type="compositionally biased region" description="Polar residues" evidence="1">
    <location>
        <begin position="931"/>
        <end position="944"/>
    </location>
</feature>
<accession>A0A3B1DXG0</accession>
<feature type="compositionally biased region" description="Basic and acidic residues" evidence="1">
    <location>
        <begin position="568"/>
        <end position="597"/>
    </location>
</feature>
<proteinExistence type="predicted"/>
<reference evidence="3" key="1">
    <citation type="submission" date="2018-06" db="EMBL/GenBank/DDBJ databases">
        <authorList>
            <person name="Zhirakovskaya E."/>
        </authorList>
    </citation>
    <scope>NUCLEOTIDE SEQUENCE</scope>
</reference>
<feature type="compositionally biased region" description="Basic and acidic residues" evidence="1">
    <location>
        <begin position="945"/>
        <end position="993"/>
    </location>
</feature>
<feature type="compositionally biased region" description="Basic and acidic residues" evidence="1">
    <location>
        <begin position="871"/>
        <end position="930"/>
    </location>
</feature>
<feature type="compositionally biased region" description="Basic and acidic residues" evidence="1">
    <location>
        <begin position="475"/>
        <end position="508"/>
    </location>
</feature>
<dbReference type="SUPFAM" id="SSF109998">
    <property type="entry name" value="Triger factor/SurA peptide-binding domain-like"/>
    <property type="match status" value="1"/>
</dbReference>
<sequence length="1195" mass="136872">MQSPFAIFRKNAKVMTIVLTGLAMFAFVILGSIDQMPELFAPVMGFVVGAALFWALSGKSGVEGGAIAGVGGIIGILLMVFIAPKFFGPKPEFVLNGKKITATEVNQLVNQRKMANQFIRLASTAVREQAEKDPVKIATLNRPPFFRYYDQSEIRKDVMIGYVLNIKADEMGVTISNDVVTDFINKEVTTNLLSKKLLVQVLRKLRISEKQLYDHLRRELRARFVLRMLSPPVNSITPVMPEELWEMFKKIEITQAMDIVPFEVESFVDTSQNPEEGKLEEFFNKYKDRMPNITRIGTFAPGEPGFKQPRRIQIGYFKADNREIEEEIRKKLEKEIIPKKEIEELKKNLQTRLLLFKAGTPGRIDRREIDQFEAKEQLAENQASTDLLIKMLSSPKPVKRLDYLVQEYYEREKEFRYKTFAPPKQNVIPSEKGLPDGDKTKLGKESEKEDDKKKEPKKEEKTTPLPPAPETNPETETKKENETKKEVDPKKTPLEKPSSKTGEKKETSLKQTEQTIKFVSFLKDEKKPLPTKEEPAKEPAEGEKKEKESKKKETSAPDTIPSAAGTPSEKEKKTDSEKEEKDPPKYRPLDKELKGEIEETIIEQQAQKAVEEQTQKAFEYMSEVRDKYFADVNRARMAALDKKDVEDEKNPQDKKASPEQEKEDVSKPGLTNEERLKLMKEYASQHLLEYVELEPLSGKELKDLAKEDQEISKEELLSRKLNHKKYLIGSAIELSSRRTVIDALFSQRILRLYSAGKAYDFKNGKQFSYWAMDDIATHTPQFSDAGIKKKVLKAWRITQAIPVANKRAKEISQKIQEGKLFTALIDFSMDELREELLSRGMKKELQGQEMLDWLKKTIDDHQDAISDIGIDTEKSTDKDKSEKENPKKEEPVKKATEKETDKKTDVKKTTPEKKEKKPAQDETENKKEKTSAINNLSPLQNVTYQEEKPSDKKVEKKDIEKTDTKKEDVKKDNKNENLKPKVQKPDAGSEKKTLPVKKKPKKKIEVDHELIELNLFLDAIYYSTDIDKPRFELNNSIKAIELLDWLVDRIDKPKGDSAKKEQLKKIQTELSLTGKKGSPLLSFKYAGSFSWVQQGRNGLALSKPVGIEKAGNDFMEYVFEKLKNGETGVIANSDHSITYVVTVRNRVDASKEKFMKDANDLQSFQSPFSRMIFTQQQNLQGAWFAKLMKEYGLNL</sequence>
<feature type="region of interest" description="Disordered" evidence="1">
    <location>
        <begin position="866"/>
        <end position="999"/>
    </location>
</feature>
<feature type="transmembrane region" description="Helical" evidence="2">
    <location>
        <begin position="39"/>
        <end position="57"/>
    </location>
</feature>
<feature type="compositionally biased region" description="Basic and acidic residues" evidence="1">
    <location>
        <begin position="522"/>
        <end position="555"/>
    </location>
</feature>
<feature type="transmembrane region" description="Helical" evidence="2">
    <location>
        <begin position="12"/>
        <end position="33"/>
    </location>
</feature>
<gene>
    <name evidence="3" type="ORF">MNBD_PLANCTO02-1897</name>
</gene>
<feature type="transmembrane region" description="Helical" evidence="2">
    <location>
        <begin position="64"/>
        <end position="83"/>
    </location>
</feature>
<feature type="compositionally biased region" description="Basic and acidic residues" evidence="1">
    <location>
        <begin position="433"/>
        <end position="462"/>
    </location>
</feature>
<keyword evidence="2" id="KW-0812">Transmembrane</keyword>
<dbReference type="EMBL" id="UOGL01000406">
    <property type="protein sequence ID" value="VAX40160.1"/>
    <property type="molecule type" value="Genomic_DNA"/>
</dbReference>
<feature type="region of interest" description="Disordered" evidence="1">
    <location>
        <begin position="639"/>
        <end position="673"/>
    </location>
</feature>
<feature type="region of interest" description="Disordered" evidence="1">
    <location>
        <begin position="420"/>
        <end position="598"/>
    </location>
</feature>
<evidence type="ECO:0000313" key="3">
    <source>
        <dbReference type="EMBL" id="VAX40160.1"/>
    </source>
</evidence>
<organism evidence="3">
    <name type="scientific">hydrothermal vent metagenome</name>
    <dbReference type="NCBI Taxonomy" id="652676"/>
    <lineage>
        <taxon>unclassified sequences</taxon>
        <taxon>metagenomes</taxon>
        <taxon>ecological metagenomes</taxon>
    </lineage>
</organism>
<name>A0A3B1DXG0_9ZZZZ</name>
<keyword evidence="2" id="KW-0472">Membrane</keyword>
<keyword evidence="2" id="KW-1133">Transmembrane helix</keyword>
<evidence type="ECO:0000256" key="2">
    <source>
        <dbReference type="SAM" id="Phobius"/>
    </source>
</evidence>
<protein>
    <submittedName>
        <fullName evidence="3">Uncharacterized protein</fullName>
    </submittedName>
</protein>